<dbReference type="Pfam" id="PF13592">
    <property type="entry name" value="HTH_33"/>
    <property type="match status" value="1"/>
</dbReference>
<feature type="region of interest" description="Disordered" evidence="1">
    <location>
        <begin position="19"/>
        <end position="39"/>
    </location>
</feature>
<evidence type="ECO:0000259" key="3">
    <source>
        <dbReference type="Pfam" id="PF13592"/>
    </source>
</evidence>
<evidence type="ECO:0000313" key="5">
    <source>
        <dbReference type="Proteomes" id="UP000008075"/>
    </source>
</evidence>
<dbReference type="STRING" id="406817.XNC1_3010"/>
<dbReference type="InterPro" id="IPR047655">
    <property type="entry name" value="Transpos_IS630-like"/>
</dbReference>
<dbReference type="GO" id="GO:0003676">
    <property type="term" value="F:nucleic acid binding"/>
    <property type="evidence" value="ECO:0007669"/>
    <property type="project" value="InterPro"/>
</dbReference>
<protein>
    <submittedName>
        <fullName evidence="4">Transposase</fullName>
    </submittedName>
</protein>
<accession>D3VK05</accession>
<dbReference type="EMBL" id="FN667742">
    <property type="protein sequence ID" value="CBJ91064.1"/>
    <property type="molecule type" value="Genomic_DNA"/>
</dbReference>
<proteinExistence type="predicted"/>
<name>D3VK05_XENNA</name>
<dbReference type="SUPFAM" id="SSF46689">
    <property type="entry name" value="Homeodomain-like"/>
    <property type="match status" value="1"/>
</dbReference>
<dbReference type="InterPro" id="IPR036397">
    <property type="entry name" value="RNaseH_sf"/>
</dbReference>
<dbReference type="eggNOG" id="COG3415">
    <property type="taxonomic scope" value="Bacteria"/>
</dbReference>
<dbReference type="NCBIfam" id="NF033545">
    <property type="entry name" value="transpos_IS630"/>
    <property type="match status" value="1"/>
</dbReference>
<dbReference type="Pfam" id="PF13358">
    <property type="entry name" value="DDE_3"/>
    <property type="match status" value="1"/>
</dbReference>
<organism evidence="4 5">
    <name type="scientific">Xenorhabdus nematophila (strain ATCC 19061 / DSM 3370 / CCUG 14189 / LMG 1036 / NCIMB 9965 / AN6)</name>
    <dbReference type="NCBI Taxonomy" id="406817"/>
    <lineage>
        <taxon>Bacteria</taxon>
        <taxon>Pseudomonadati</taxon>
        <taxon>Pseudomonadota</taxon>
        <taxon>Gammaproteobacteria</taxon>
        <taxon>Enterobacterales</taxon>
        <taxon>Morganellaceae</taxon>
        <taxon>Xenorhabdus</taxon>
    </lineage>
</organism>
<evidence type="ECO:0000256" key="1">
    <source>
        <dbReference type="SAM" id="MobiDB-lite"/>
    </source>
</evidence>
<dbReference type="InterPro" id="IPR025959">
    <property type="entry name" value="Winged_HTH_dom"/>
</dbReference>
<evidence type="ECO:0000313" key="4">
    <source>
        <dbReference type="EMBL" id="CBJ91064.1"/>
    </source>
</evidence>
<reference evidence="4 5" key="1">
    <citation type="journal article" date="2011" name="PLoS ONE">
        <title>The entomopathogenic bacterial endosymbionts xenorhabdus and photorhabdus: convergent lifestyles from divergent genomes.</title>
        <authorList>
            <person name="Chaston J.M."/>
            <person name="Suen G."/>
            <person name="Tucker S.L."/>
            <person name="Andersen A.W."/>
            <person name="Bhasin A."/>
            <person name="Bode E."/>
            <person name="Bode H.B."/>
            <person name="Brachmann A.O."/>
            <person name="Cowles C.E."/>
            <person name="Cowles K.N."/>
            <person name="Darby C."/>
            <person name="de Leon L."/>
            <person name="Drace K."/>
            <person name="Du Z."/>
            <person name="Givaudan A."/>
            <person name="Herbert Tran E.E."/>
            <person name="Jewell K.A."/>
            <person name="Knack J.J."/>
            <person name="Krasomil-Osterfeld K.C."/>
            <person name="Kukor R."/>
            <person name="Lanois A."/>
            <person name="Latreille P."/>
            <person name="Leimgruber N.K."/>
            <person name="Lipke C.M."/>
            <person name="Liu R."/>
            <person name="Lu X."/>
            <person name="Martens E.C."/>
            <person name="Marri P.R."/>
            <person name="Medigue C."/>
            <person name="Menard M.L."/>
            <person name="Miller N.M."/>
            <person name="Morales-Soto N."/>
            <person name="Norton S."/>
            <person name="Ogier J.C."/>
            <person name="Orchard S.S."/>
            <person name="Park D."/>
            <person name="Park Y."/>
            <person name="Qurollo B.A."/>
            <person name="Sugar D.R."/>
            <person name="Richards G.R."/>
            <person name="Rouy Z."/>
            <person name="Slominski B."/>
            <person name="Slominski K."/>
            <person name="Snyder H."/>
            <person name="Tjaden B.C."/>
            <person name="van der Hoeven R."/>
            <person name="Welch R.D."/>
            <person name="Wheeler C."/>
            <person name="Xiang B."/>
            <person name="Barbazuk B."/>
            <person name="Gaudriault S."/>
            <person name="Goodner B."/>
            <person name="Slater S.C."/>
            <person name="Forst S."/>
            <person name="Goldman B.S."/>
            <person name="Goodrich-Blair H."/>
        </authorList>
    </citation>
    <scope>NUCLEOTIDE SEQUENCE [LARGE SCALE GENOMIC DNA]</scope>
    <source>
        <strain evidence="5">ATCC 19061 / DSM 3370 / CCUG 14189 / LMG 1036 / NCIMB 9965 / AN6</strain>
    </source>
</reference>
<keyword evidence="5" id="KW-1185">Reference proteome</keyword>
<dbReference type="InterPro" id="IPR009057">
    <property type="entry name" value="Homeodomain-like_sf"/>
</dbReference>
<dbReference type="eggNOG" id="COG3335">
    <property type="taxonomic scope" value="Bacteria"/>
</dbReference>
<gene>
    <name evidence="4" type="ordered locus">XNC1_3010</name>
</gene>
<dbReference type="Gene3D" id="3.30.420.10">
    <property type="entry name" value="Ribonuclease H-like superfamily/Ribonuclease H"/>
    <property type="match status" value="1"/>
</dbReference>
<dbReference type="Proteomes" id="UP000008075">
    <property type="component" value="Chromosome"/>
</dbReference>
<dbReference type="InterPro" id="IPR038717">
    <property type="entry name" value="Tc1-like_DDE_dom"/>
</dbReference>
<feature type="domain" description="Tc1-like transposase DDE" evidence="2">
    <location>
        <begin position="123"/>
        <end position="249"/>
    </location>
</feature>
<dbReference type="HOGENOM" id="CLU_056788_0_3_6"/>
<dbReference type="KEGG" id="xne:XNC1_3010"/>
<evidence type="ECO:0000259" key="2">
    <source>
        <dbReference type="Pfam" id="PF13358"/>
    </source>
</evidence>
<sequence>MIAQALRLHDSTVSRHLKDDFSDDKLAPENGGSESRLSAEKTTELVEYLTANLMHTTAQIIAYVQARWQGVFTVAGMTKWLHRQGFSYKKPMDTPHKFDADKQRQFIEHDNTLKEECGQDEPILFIDAVHPTQSTKLSYGWMKSGRENGNVVETTGSRPRLNIMGALNLQRIEETVLREYPTMNSENIVLFFQAIRATYPLSQKGHIILDGAGYHRAEVVKSAAKELNIQLHDLPPYRPNLNPIERLWK</sequence>
<feature type="domain" description="Winged helix-turn helix" evidence="3">
    <location>
        <begin position="53"/>
        <end position="109"/>
    </location>
</feature>
<dbReference type="AlphaFoldDB" id="D3VK05"/>